<dbReference type="InterPro" id="IPR029465">
    <property type="entry name" value="ATPgrasp_TupA"/>
</dbReference>
<reference evidence="1" key="2">
    <citation type="submission" date="2020-09" db="EMBL/GenBank/DDBJ databases">
        <authorList>
            <person name="Sun Q."/>
            <person name="Kim S."/>
        </authorList>
    </citation>
    <scope>NUCLEOTIDE SEQUENCE</scope>
    <source>
        <strain evidence="1">KCTC 22169</strain>
    </source>
</reference>
<reference evidence="1" key="1">
    <citation type="journal article" date="2014" name="Int. J. Syst. Evol. Microbiol.">
        <title>Complete genome sequence of Corynebacterium casei LMG S-19264T (=DSM 44701T), isolated from a smear-ripened cheese.</title>
        <authorList>
            <consortium name="US DOE Joint Genome Institute (JGI-PGF)"/>
            <person name="Walter F."/>
            <person name="Albersmeier A."/>
            <person name="Kalinowski J."/>
            <person name="Ruckert C."/>
        </authorList>
    </citation>
    <scope>NUCLEOTIDE SEQUENCE</scope>
    <source>
        <strain evidence="1">KCTC 22169</strain>
    </source>
</reference>
<proteinExistence type="predicted"/>
<evidence type="ECO:0000313" key="2">
    <source>
        <dbReference type="Proteomes" id="UP000626148"/>
    </source>
</evidence>
<sequence length="295" mass="34650">MQLKTRLRNVEDILVSRLDKFTGYSLEKRRFQRAHGYPLNLDNPTSFNEKICWKKIHDRNPLLKELADKYRMREYVKSILGEEAGEELLIPMLHVTDRPESIPFDELPTSFVIKSNHGSGNNWLVPDKAKLDRAAVIRECRRWMAMAYGWRAHERAYRGTERKILIEPMLTDEQGHVPADYKLNLIHGKCQFIQVDQDRQTQITRTIYDPDWNRLPFSWKRPPGDDVPRPRRLDEMVALAEQLAGDLDYVRVDFYHTPEKLYLGELTNYPARGRGAIRPAEFDFKLGKAWRVQSA</sequence>
<accession>A0A918KIF2</accession>
<dbReference type="RefSeq" id="WP_194523972.1">
    <property type="nucleotide sequence ID" value="NZ_BMXR01000009.1"/>
</dbReference>
<dbReference type="AlphaFoldDB" id="A0A918KIF2"/>
<name>A0A918KIF2_9GAMM</name>
<dbReference type="Pfam" id="PF14305">
    <property type="entry name" value="ATPgrasp_TupA"/>
    <property type="match status" value="1"/>
</dbReference>
<protein>
    <recommendedName>
        <fullName evidence="3">TupA-like ATPgrasp</fullName>
    </recommendedName>
</protein>
<comment type="caution">
    <text evidence="1">The sequence shown here is derived from an EMBL/GenBank/DDBJ whole genome shotgun (WGS) entry which is preliminary data.</text>
</comment>
<evidence type="ECO:0000313" key="1">
    <source>
        <dbReference type="EMBL" id="GGX64662.1"/>
    </source>
</evidence>
<dbReference type="Proteomes" id="UP000626148">
    <property type="component" value="Unassembled WGS sequence"/>
</dbReference>
<gene>
    <name evidence="1" type="ORF">GCM10007392_35600</name>
</gene>
<dbReference type="EMBL" id="BMXR01000009">
    <property type="protein sequence ID" value="GGX64662.1"/>
    <property type="molecule type" value="Genomic_DNA"/>
</dbReference>
<organism evidence="1 2">
    <name type="scientific">Saccharospirillum salsuginis</name>
    <dbReference type="NCBI Taxonomy" id="418750"/>
    <lineage>
        <taxon>Bacteria</taxon>
        <taxon>Pseudomonadati</taxon>
        <taxon>Pseudomonadota</taxon>
        <taxon>Gammaproteobacteria</taxon>
        <taxon>Oceanospirillales</taxon>
        <taxon>Saccharospirillaceae</taxon>
        <taxon>Saccharospirillum</taxon>
    </lineage>
</organism>
<evidence type="ECO:0008006" key="3">
    <source>
        <dbReference type="Google" id="ProtNLM"/>
    </source>
</evidence>
<keyword evidence="2" id="KW-1185">Reference proteome</keyword>